<evidence type="ECO:0000313" key="3">
    <source>
        <dbReference type="EMBL" id="CAG9122923.1"/>
    </source>
</evidence>
<keyword evidence="4" id="KW-1185">Reference proteome</keyword>
<evidence type="ECO:0000259" key="2">
    <source>
        <dbReference type="Pfam" id="PF25298"/>
    </source>
</evidence>
<sequence length="314" mass="35153">MAPVNNVCVKCNNKLHHTQFMKCTLCAQTYDLDCADVSSKRYALMTKENKSNWKCTPCLSTKGASTTIGSTSVSTPQAPRPASSKQPNLKTTPEDSNITTRKKTNNITQNESSYVTESNLRDILKQEITAAIKSSIKELVMAELQSINQQIEQQMRESNVEINGLPEKNSENLPCIITKLAKSVDCQIKDDDVLHVTRVAKLNKENPRPRTVVAKLRSTRHRDALIAAVSSYNRKNPANKLSTSHVGYDGPSSPVYVAEHLTPTNKSLHAEVRKKAKELSYKFVWVRNGRIQARKDEYSPILVIRNSSCLHKMN</sequence>
<dbReference type="InterPro" id="IPR057251">
    <property type="entry name" value="FP_C"/>
</dbReference>
<protein>
    <submittedName>
        <fullName evidence="3">(diamondback moth) hypothetical protein</fullName>
    </submittedName>
</protein>
<dbReference type="AlphaFoldDB" id="A0A8S4F5C7"/>
<evidence type="ECO:0000313" key="4">
    <source>
        <dbReference type="Proteomes" id="UP000653454"/>
    </source>
</evidence>
<dbReference type="Gene3D" id="3.30.40.10">
    <property type="entry name" value="Zinc/RING finger domain, C3HC4 (zinc finger)"/>
    <property type="match status" value="1"/>
</dbReference>
<comment type="caution">
    <text evidence="3">The sequence shown here is derived from an EMBL/GenBank/DDBJ whole genome shotgun (WGS) entry which is preliminary data.</text>
</comment>
<dbReference type="InterPro" id="IPR013083">
    <property type="entry name" value="Znf_RING/FYVE/PHD"/>
</dbReference>
<feature type="compositionally biased region" description="Polar residues" evidence="1">
    <location>
        <begin position="65"/>
        <end position="96"/>
    </location>
</feature>
<proteinExistence type="predicted"/>
<feature type="region of interest" description="Disordered" evidence="1">
    <location>
        <begin position="65"/>
        <end position="113"/>
    </location>
</feature>
<dbReference type="SUPFAM" id="SSF57903">
    <property type="entry name" value="FYVE/PHD zinc finger"/>
    <property type="match status" value="1"/>
</dbReference>
<gene>
    <name evidence="3" type="ORF">PLXY2_LOCUS7784</name>
</gene>
<feature type="domain" description="FP protein C-terminal" evidence="2">
    <location>
        <begin position="262"/>
        <end position="313"/>
    </location>
</feature>
<dbReference type="EMBL" id="CAJHNJ030000028">
    <property type="protein sequence ID" value="CAG9122923.1"/>
    <property type="molecule type" value="Genomic_DNA"/>
</dbReference>
<reference evidence="3" key="1">
    <citation type="submission" date="2020-11" db="EMBL/GenBank/DDBJ databases">
        <authorList>
            <person name="Whiteford S."/>
        </authorList>
    </citation>
    <scope>NUCLEOTIDE SEQUENCE</scope>
</reference>
<name>A0A8S4F5C7_PLUXY</name>
<organism evidence="3 4">
    <name type="scientific">Plutella xylostella</name>
    <name type="common">Diamondback moth</name>
    <name type="synonym">Plutella maculipennis</name>
    <dbReference type="NCBI Taxonomy" id="51655"/>
    <lineage>
        <taxon>Eukaryota</taxon>
        <taxon>Metazoa</taxon>
        <taxon>Ecdysozoa</taxon>
        <taxon>Arthropoda</taxon>
        <taxon>Hexapoda</taxon>
        <taxon>Insecta</taxon>
        <taxon>Pterygota</taxon>
        <taxon>Neoptera</taxon>
        <taxon>Endopterygota</taxon>
        <taxon>Lepidoptera</taxon>
        <taxon>Glossata</taxon>
        <taxon>Ditrysia</taxon>
        <taxon>Yponomeutoidea</taxon>
        <taxon>Plutellidae</taxon>
        <taxon>Plutella</taxon>
    </lineage>
</organism>
<dbReference type="Pfam" id="PF25298">
    <property type="entry name" value="Baculo_FP_2nd"/>
    <property type="match status" value="1"/>
</dbReference>
<dbReference type="Proteomes" id="UP000653454">
    <property type="component" value="Unassembled WGS sequence"/>
</dbReference>
<dbReference type="InterPro" id="IPR011011">
    <property type="entry name" value="Znf_FYVE_PHD"/>
</dbReference>
<evidence type="ECO:0000256" key="1">
    <source>
        <dbReference type="SAM" id="MobiDB-lite"/>
    </source>
</evidence>
<accession>A0A8S4F5C7</accession>